<accession>A0A363NSV0</accession>
<name>A0A363NSV0_9SPHI</name>
<protein>
    <submittedName>
        <fullName evidence="1">Uncharacterized protein</fullName>
    </submittedName>
</protein>
<organism evidence="1 2">
    <name type="scientific">Sphingobacterium athyrii</name>
    <dbReference type="NCBI Taxonomy" id="2152717"/>
    <lineage>
        <taxon>Bacteria</taxon>
        <taxon>Pseudomonadati</taxon>
        <taxon>Bacteroidota</taxon>
        <taxon>Sphingobacteriia</taxon>
        <taxon>Sphingobacteriales</taxon>
        <taxon>Sphingobacteriaceae</taxon>
        <taxon>Sphingobacterium</taxon>
    </lineage>
</organism>
<proteinExistence type="predicted"/>
<keyword evidence="2" id="KW-1185">Reference proteome</keyword>
<evidence type="ECO:0000313" key="1">
    <source>
        <dbReference type="EMBL" id="PUV23854.1"/>
    </source>
</evidence>
<comment type="caution">
    <text evidence="1">The sequence shown here is derived from an EMBL/GenBank/DDBJ whole genome shotgun (WGS) entry which is preliminary data.</text>
</comment>
<dbReference type="EMBL" id="QCXX01000003">
    <property type="protein sequence ID" value="PUV23854.1"/>
    <property type="molecule type" value="Genomic_DNA"/>
</dbReference>
<reference evidence="1 2" key="1">
    <citation type="submission" date="2018-04" db="EMBL/GenBank/DDBJ databases">
        <title>Sphingobacterium sp. M46 Genome.</title>
        <authorList>
            <person name="Cheng J."/>
            <person name="Li Y."/>
        </authorList>
    </citation>
    <scope>NUCLEOTIDE SEQUENCE [LARGE SCALE GENOMIC DNA]</scope>
    <source>
        <strain evidence="1 2">M46</strain>
    </source>
</reference>
<dbReference type="OrthoDB" id="9815006at2"/>
<dbReference type="Proteomes" id="UP000250831">
    <property type="component" value="Unassembled WGS sequence"/>
</dbReference>
<evidence type="ECO:0000313" key="2">
    <source>
        <dbReference type="Proteomes" id="UP000250831"/>
    </source>
</evidence>
<sequence>MLHRWYSIYNAEIISLKGAIERLSENRSLAFGILENKLDMLTDLRYVYDSAETLQKREFVSLVFDNNLYYENRIFRTPTMMEILSHNYLKMKDKGLLLY</sequence>
<gene>
    <name evidence="1" type="ORF">DCO56_10720</name>
</gene>
<dbReference type="AlphaFoldDB" id="A0A363NSV0"/>